<evidence type="ECO:0000256" key="3">
    <source>
        <dbReference type="ARBA" id="ARBA00022692"/>
    </source>
</evidence>
<dbReference type="Proteomes" id="UP000485058">
    <property type="component" value="Unassembled WGS sequence"/>
</dbReference>
<protein>
    <submittedName>
        <fullName evidence="7">Uncharacterized protein</fullName>
    </submittedName>
</protein>
<keyword evidence="8" id="KW-1185">Reference proteome</keyword>
<keyword evidence="5 6" id="KW-0472">Membrane</keyword>
<organism evidence="7 8">
    <name type="scientific">Haematococcus lacustris</name>
    <name type="common">Green alga</name>
    <name type="synonym">Haematococcus pluvialis</name>
    <dbReference type="NCBI Taxonomy" id="44745"/>
    <lineage>
        <taxon>Eukaryota</taxon>
        <taxon>Viridiplantae</taxon>
        <taxon>Chlorophyta</taxon>
        <taxon>core chlorophytes</taxon>
        <taxon>Chlorophyceae</taxon>
        <taxon>CS clade</taxon>
        <taxon>Chlamydomonadales</taxon>
        <taxon>Haematococcaceae</taxon>
        <taxon>Haematococcus</taxon>
    </lineage>
</organism>
<keyword evidence="3 6" id="KW-0812">Transmembrane</keyword>
<evidence type="ECO:0000256" key="1">
    <source>
        <dbReference type="ARBA" id="ARBA00004141"/>
    </source>
</evidence>
<keyword evidence="4 6" id="KW-1133">Transmembrane helix</keyword>
<evidence type="ECO:0000256" key="4">
    <source>
        <dbReference type="ARBA" id="ARBA00022989"/>
    </source>
</evidence>
<gene>
    <name evidence="7" type="ORF">HaLaN_32894</name>
</gene>
<dbReference type="Pfam" id="PF03649">
    <property type="entry name" value="UPF0014"/>
    <property type="match status" value="1"/>
</dbReference>
<dbReference type="PANTHER" id="PTHR30028:SF0">
    <property type="entry name" value="PROTEIN ALUMINUM SENSITIVE 3"/>
    <property type="match status" value="1"/>
</dbReference>
<sequence>MADAGGDGDGGVIALSITAVALSSAALLLNVAVSFHQRLGMHTQLLVAAVRMVVQLSLLGFILVPIFRHNK</sequence>
<evidence type="ECO:0000256" key="6">
    <source>
        <dbReference type="SAM" id="Phobius"/>
    </source>
</evidence>
<name>A0A6A0AMP3_HAELA</name>
<dbReference type="GO" id="GO:0005886">
    <property type="term" value="C:plasma membrane"/>
    <property type="evidence" value="ECO:0007669"/>
    <property type="project" value="TreeGrafter"/>
</dbReference>
<feature type="transmembrane region" description="Helical" evidence="6">
    <location>
        <begin position="45"/>
        <end position="67"/>
    </location>
</feature>
<dbReference type="PANTHER" id="PTHR30028">
    <property type="entry name" value="UPF0014 INNER MEMBRANE PROTEIN YBBM-RELATED"/>
    <property type="match status" value="1"/>
</dbReference>
<comment type="subcellular location">
    <subcellularLocation>
        <location evidence="1">Membrane</location>
        <topology evidence="1">Multi-pass membrane protein</topology>
    </subcellularLocation>
</comment>
<comment type="caution">
    <text evidence="7">The sequence shown here is derived from an EMBL/GenBank/DDBJ whole genome shotgun (WGS) entry which is preliminary data.</text>
</comment>
<reference evidence="7 8" key="1">
    <citation type="submission" date="2020-02" db="EMBL/GenBank/DDBJ databases">
        <title>Draft genome sequence of Haematococcus lacustris strain NIES-144.</title>
        <authorList>
            <person name="Morimoto D."/>
            <person name="Nakagawa S."/>
            <person name="Yoshida T."/>
            <person name="Sawayama S."/>
        </authorList>
    </citation>
    <scope>NUCLEOTIDE SEQUENCE [LARGE SCALE GENOMIC DNA]</scope>
    <source>
        <strain evidence="7 8">NIES-144</strain>
    </source>
</reference>
<comment type="similarity">
    <text evidence="2">Belongs to the UPF0014 family.</text>
</comment>
<accession>A0A6A0AMP3</accession>
<evidence type="ECO:0000313" key="8">
    <source>
        <dbReference type="Proteomes" id="UP000485058"/>
    </source>
</evidence>
<dbReference type="AlphaFoldDB" id="A0A6A0AMP3"/>
<evidence type="ECO:0000256" key="5">
    <source>
        <dbReference type="ARBA" id="ARBA00023136"/>
    </source>
</evidence>
<dbReference type="InterPro" id="IPR005226">
    <property type="entry name" value="UPF0014_fam"/>
</dbReference>
<proteinExistence type="inferred from homology"/>
<dbReference type="EMBL" id="BLLF01008768">
    <property type="protein sequence ID" value="GFH33511.1"/>
    <property type="molecule type" value="Genomic_DNA"/>
</dbReference>
<evidence type="ECO:0000313" key="7">
    <source>
        <dbReference type="EMBL" id="GFH33511.1"/>
    </source>
</evidence>
<evidence type="ECO:0000256" key="2">
    <source>
        <dbReference type="ARBA" id="ARBA00005268"/>
    </source>
</evidence>
<feature type="transmembrane region" description="Helical" evidence="6">
    <location>
        <begin position="12"/>
        <end position="33"/>
    </location>
</feature>